<evidence type="ECO:0000313" key="2">
    <source>
        <dbReference type="EMBL" id="GGI26552.1"/>
    </source>
</evidence>
<name>A0ABQ2BKA1_9SPHI</name>
<organism evidence="2 3">
    <name type="scientific">Pedobacter mendelii</name>
    <dbReference type="NCBI Taxonomy" id="1908240"/>
    <lineage>
        <taxon>Bacteria</taxon>
        <taxon>Pseudomonadati</taxon>
        <taxon>Bacteroidota</taxon>
        <taxon>Sphingobacteriia</taxon>
        <taxon>Sphingobacteriales</taxon>
        <taxon>Sphingobacteriaceae</taxon>
        <taxon>Pedobacter</taxon>
    </lineage>
</organism>
<comment type="caution">
    <text evidence="2">The sequence shown here is derived from an EMBL/GenBank/DDBJ whole genome shotgun (WGS) entry which is preliminary data.</text>
</comment>
<sequence length="264" mass="30416">MIKAGLIQQNGKYQLNFAVIARNLYRGLYFIGFSTGFYYLKKYLLEKKERQILENNRLQDIIRLQEITQLLSDTEIKFLKAQINPHFLFNTLDFIYHESRKSAPLAGEAILRLAQIMRYAISSSINEFGSSLAQEIEQVNNLIYLNQIGSSREQFVSFNYSNELAEVQFPPLIVLTLVENIFKHGEIHDRGHEASIRLSIIDNLLLLETENLSKNKAITEESNLGLSNISRQLSLAFGEKSNLQYGQYSDGYFRTKVEVKFISL</sequence>
<dbReference type="InterPro" id="IPR010559">
    <property type="entry name" value="Sig_transdc_His_kin_internal"/>
</dbReference>
<feature type="domain" description="Signal transduction histidine kinase internal region" evidence="1">
    <location>
        <begin position="75"/>
        <end position="148"/>
    </location>
</feature>
<dbReference type="Proteomes" id="UP000645390">
    <property type="component" value="Unassembled WGS sequence"/>
</dbReference>
<dbReference type="Pfam" id="PF06580">
    <property type="entry name" value="His_kinase"/>
    <property type="match status" value="1"/>
</dbReference>
<evidence type="ECO:0000313" key="3">
    <source>
        <dbReference type="Proteomes" id="UP000645390"/>
    </source>
</evidence>
<dbReference type="PANTHER" id="PTHR34220:SF7">
    <property type="entry name" value="SENSOR HISTIDINE KINASE YPDA"/>
    <property type="match status" value="1"/>
</dbReference>
<proteinExistence type="predicted"/>
<dbReference type="EMBL" id="BMDJ01000006">
    <property type="protein sequence ID" value="GGI26552.1"/>
    <property type="molecule type" value="Genomic_DNA"/>
</dbReference>
<reference evidence="3" key="1">
    <citation type="journal article" date="2019" name="Int. J. Syst. Evol. Microbiol.">
        <title>The Global Catalogue of Microorganisms (GCM) 10K type strain sequencing project: providing services to taxonomists for standard genome sequencing and annotation.</title>
        <authorList>
            <consortium name="The Broad Institute Genomics Platform"/>
            <consortium name="The Broad Institute Genome Sequencing Center for Infectious Disease"/>
            <person name="Wu L."/>
            <person name="Ma J."/>
        </authorList>
    </citation>
    <scope>NUCLEOTIDE SEQUENCE [LARGE SCALE GENOMIC DNA]</scope>
    <source>
        <strain evidence="3">CCM 8939</strain>
    </source>
</reference>
<protein>
    <recommendedName>
        <fullName evidence="1">Signal transduction histidine kinase internal region domain-containing protein</fullName>
    </recommendedName>
</protein>
<evidence type="ECO:0000259" key="1">
    <source>
        <dbReference type="Pfam" id="PF06580"/>
    </source>
</evidence>
<dbReference type="PANTHER" id="PTHR34220">
    <property type="entry name" value="SENSOR HISTIDINE KINASE YPDA"/>
    <property type="match status" value="1"/>
</dbReference>
<gene>
    <name evidence="2" type="ORF">GCM10008119_23220</name>
</gene>
<dbReference type="InterPro" id="IPR050640">
    <property type="entry name" value="Bact_2-comp_sensor_kinase"/>
</dbReference>
<accession>A0ABQ2BKA1</accession>
<keyword evidence="3" id="KW-1185">Reference proteome</keyword>